<dbReference type="InterPro" id="IPR036537">
    <property type="entry name" value="Adaptor_Cbl_N_dom_sf"/>
</dbReference>
<evidence type="ECO:0000256" key="4">
    <source>
        <dbReference type="ARBA" id="ARBA00022840"/>
    </source>
</evidence>
<feature type="domain" description="Protein kinase" evidence="5">
    <location>
        <begin position="1"/>
        <end position="81"/>
    </location>
</feature>
<dbReference type="PROSITE" id="PS50011">
    <property type="entry name" value="PROTEIN_KINASE_DOM"/>
    <property type="match status" value="2"/>
</dbReference>
<name>A0A8H4AKB1_GIGMA</name>
<dbReference type="AlphaFoldDB" id="A0A8H4AKB1"/>
<evidence type="ECO:0000313" key="7">
    <source>
        <dbReference type="Proteomes" id="UP000439903"/>
    </source>
</evidence>
<dbReference type="SUPFAM" id="SSF56112">
    <property type="entry name" value="Protein kinase-like (PK-like)"/>
    <property type="match status" value="2"/>
</dbReference>
<evidence type="ECO:0000313" key="6">
    <source>
        <dbReference type="EMBL" id="KAF0505757.1"/>
    </source>
</evidence>
<keyword evidence="2" id="KW-0547">Nucleotide-binding</keyword>
<dbReference type="InterPro" id="IPR011009">
    <property type="entry name" value="Kinase-like_dom_sf"/>
</dbReference>
<dbReference type="CDD" id="cd21037">
    <property type="entry name" value="MLKL_NTD"/>
    <property type="match status" value="1"/>
</dbReference>
<organism evidence="6 7">
    <name type="scientific">Gigaspora margarita</name>
    <dbReference type="NCBI Taxonomy" id="4874"/>
    <lineage>
        <taxon>Eukaryota</taxon>
        <taxon>Fungi</taxon>
        <taxon>Fungi incertae sedis</taxon>
        <taxon>Mucoromycota</taxon>
        <taxon>Glomeromycotina</taxon>
        <taxon>Glomeromycetes</taxon>
        <taxon>Diversisporales</taxon>
        <taxon>Gigasporaceae</taxon>
        <taxon>Gigaspora</taxon>
    </lineage>
</organism>
<dbReference type="InterPro" id="IPR001245">
    <property type="entry name" value="Ser-Thr/Tyr_kinase_cat_dom"/>
</dbReference>
<evidence type="ECO:0000256" key="1">
    <source>
        <dbReference type="ARBA" id="ARBA00022679"/>
    </source>
</evidence>
<reference evidence="6 7" key="1">
    <citation type="journal article" date="2019" name="Environ. Microbiol.">
        <title>At the nexus of three kingdoms: the genome of the mycorrhizal fungus Gigaspora margarita provides insights into plant, endobacterial and fungal interactions.</title>
        <authorList>
            <person name="Venice F."/>
            <person name="Ghignone S."/>
            <person name="Salvioli di Fossalunga A."/>
            <person name="Amselem J."/>
            <person name="Novero M."/>
            <person name="Xianan X."/>
            <person name="Sedzielewska Toro K."/>
            <person name="Morin E."/>
            <person name="Lipzen A."/>
            <person name="Grigoriev I.V."/>
            <person name="Henrissat B."/>
            <person name="Martin F.M."/>
            <person name="Bonfante P."/>
        </authorList>
    </citation>
    <scope>NUCLEOTIDE SEQUENCE [LARGE SCALE GENOMIC DNA]</scope>
    <source>
        <strain evidence="6 7">BEG34</strain>
    </source>
</reference>
<dbReference type="GO" id="GO:0004674">
    <property type="term" value="F:protein serine/threonine kinase activity"/>
    <property type="evidence" value="ECO:0007669"/>
    <property type="project" value="TreeGrafter"/>
</dbReference>
<dbReference type="Pfam" id="PF07714">
    <property type="entry name" value="PK_Tyr_Ser-Thr"/>
    <property type="match status" value="2"/>
</dbReference>
<keyword evidence="7" id="KW-1185">Reference proteome</keyword>
<proteinExistence type="predicted"/>
<feature type="domain" description="Protein kinase" evidence="5">
    <location>
        <begin position="287"/>
        <end position="574"/>
    </location>
</feature>
<dbReference type="PANTHER" id="PTHR44329">
    <property type="entry name" value="SERINE/THREONINE-PROTEIN KINASE TNNI3K-RELATED"/>
    <property type="match status" value="1"/>
</dbReference>
<accession>A0A8H4AKB1</accession>
<dbReference type="InterPro" id="IPR051681">
    <property type="entry name" value="Ser/Thr_Kinases-Pseudokinases"/>
</dbReference>
<keyword evidence="4" id="KW-0067">ATP-binding</keyword>
<comment type="caution">
    <text evidence="6">The sequence shown here is derived from an EMBL/GenBank/DDBJ whole genome shotgun (WGS) entry which is preliminary data.</text>
</comment>
<keyword evidence="3 6" id="KW-0418">Kinase</keyword>
<dbReference type="GO" id="GO:0005524">
    <property type="term" value="F:ATP binding"/>
    <property type="evidence" value="ECO:0007669"/>
    <property type="project" value="UniProtKB-KW"/>
</dbReference>
<dbReference type="PANTHER" id="PTHR44329:SF288">
    <property type="entry name" value="MITOGEN-ACTIVATED PROTEIN KINASE KINASE KINASE 20"/>
    <property type="match status" value="1"/>
</dbReference>
<dbReference type="InterPro" id="IPR059179">
    <property type="entry name" value="MLKL-like_MCAfunc"/>
</dbReference>
<dbReference type="Proteomes" id="UP000439903">
    <property type="component" value="Unassembled WGS sequence"/>
</dbReference>
<protein>
    <submittedName>
        <fullName evidence="6">Kinase-like protein</fullName>
    </submittedName>
</protein>
<keyword evidence="1" id="KW-0808">Transferase</keyword>
<evidence type="ECO:0000259" key="5">
    <source>
        <dbReference type="PROSITE" id="PS50011"/>
    </source>
</evidence>
<dbReference type="Gene3D" id="1.20.930.20">
    <property type="entry name" value="Adaptor protein Cbl, N-terminal domain"/>
    <property type="match status" value="1"/>
</dbReference>
<dbReference type="EMBL" id="WTPW01000496">
    <property type="protein sequence ID" value="KAF0505757.1"/>
    <property type="molecule type" value="Genomic_DNA"/>
</dbReference>
<dbReference type="GO" id="GO:0007166">
    <property type="term" value="P:cell surface receptor signaling pathway"/>
    <property type="evidence" value="ECO:0007669"/>
    <property type="project" value="InterPro"/>
</dbReference>
<dbReference type="Gene3D" id="1.10.510.10">
    <property type="entry name" value="Transferase(Phosphotransferase) domain 1"/>
    <property type="match status" value="2"/>
</dbReference>
<sequence length="577" mass="68319">MHEKSSDIYSFGVLMWEIYTCRPPFDDKHDSDLTYQLCTGLREKREIGMPMQYIHIYEECWSPDPSLRPEISDILKRLENLNEEPACTEKDIKDIPLIETLSNRYYHFDMENLPDIVLPDTNNMQLCHFSKEIGPSITSDDFSPLIEEAYQIENFYNSYDNMQLNKRMCNQLGRCIIKAVYNVKMLQSQCNDDEFLTADNYEFFNKFLQNLKKIKHFIENISQIRRLKRFIQETNSGISLEQLKDEYFQLLKEFRESTLSLGFDIQIDNKIDDIYKDIEETIKFIQAFERNFEGDSMFSFIDKISDDIQNVANKELSEKDIFPEPYDNQNVRFIKCELHKMKRLSVQTALLKNLKGLVNISKFYGGIKHNNQMEMIIEWSQYGDLMTYYMNHKLDISIKLKFALEICNALVFLNAVNFLHRAIKSENILITNDLKAKIANFCHSRLVTEDSGKLDIKSTGYIVPEIYHRNTRTHYNTHTYTDRSSTYIPEKYDFKSEVYCFGVLLWELAHEKSPYECFDRDKIHQILYSNHLSKNFDKNLVPKKYVDISIKALCCVPKNRPTICDMYKELYSLYSLR</sequence>
<dbReference type="OrthoDB" id="2424484at2759"/>
<evidence type="ECO:0000256" key="3">
    <source>
        <dbReference type="ARBA" id="ARBA00022777"/>
    </source>
</evidence>
<gene>
    <name evidence="6" type="ORF">F8M41_019296</name>
</gene>
<dbReference type="InterPro" id="IPR000719">
    <property type="entry name" value="Prot_kinase_dom"/>
</dbReference>
<evidence type="ECO:0000256" key="2">
    <source>
        <dbReference type="ARBA" id="ARBA00022741"/>
    </source>
</evidence>